<dbReference type="CDD" id="cd01366">
    <property type="entry name" value="KISc_C_terminal"/>
    <property type="match status" value="1"/>
</dbReference>
<evidence type="ECO:0000256" key="4">
    <source>
        <dbReference type="ARBA" id="ARBA00022840"/>
    </source>
</evidence>
<evidence type="ECO:0000256" key="1">
    <source>
        <dbReference type="ARBA" id="ARBA00010899"/>
    </source>
</evidence>
<dbReference type="Pfam" id="PF00225">
    <property type="entry name" value="Kinesin"/>
    <property type="match status" value="1"/>
</dbReference>
<dbReference type="Gene3D" id="3.40.850.10">
    <property type="entry name" value="Kinesin motor domain"/>
    <property type="match status" value="1"/>
</dbReference>
<sequence>MNRLGKGPPPLTKPRAPALSTSTTATARRTTRATSAPPKTAPIRPPARPASRTTSRTNTTSTASTDDRFQSLQSQISNIEAARAADAARLDAELAQERAKRSDLQASHEALSRELTAAKSQELAQRKELFLASDELSALRQRHEREIADLQADLRRKDRELREAAEDLRVCQGDLDRERETVRALKATVAQQATAQLSLTAQIGAMQAEKSAVQAEYERTVGSRADLALQLERALKRCEELEREAREGESVRRKLHNMVQELKGNIRVFCRVRPILRSDILPLVGGGALISSMSSVGEIAEGTASPDPEREARLREEAMARLAYPDRLDHKEIVVSASSESATGQERKEEWQFSFDRVFEPHATQAEVFEEISQLAQSCTDGYNVCVFAYGQTGSGKSFTMEGGPTDTTAGMIPRAVEQVFRVADELKSKGWQYKMEGQFLEIYNETINDLLGKGEFDKKKHDIKHDPKTGRTTVTDANVVPLSSPTQVRTLLALAQGRRTVAATLMNERSSRSHSVFTLRIRGENALTGESCEGSLNLVDLAGSERLEKSGAGGDRERLRETQSINKSLSALGDVIAALGEKGEGRGDKHIPYRNSKLTYLLQNSLSGNSKTLMFLNLSPLATHLNESLCSLRFATKVNNTSIGTAKKQSAKHAA</sequence>
<dbReference type="SMART" id="SM00129">
    <property type="entry name" value="KISc"/>
    <property type="match status" value="1"/>
</dbReference>
<keyword evidence="5 6" id="KW-0505">Motor protein</keyword>
<accession>A0A4Q9MRP4</accession>
<dbReference type="InterPro" id="IPR027417">
    <property type="entry name" value="P-loop_NTPase"/>
</dbReference>
<dbReference type="PANTHER" id="PTHR47972:SF45">
    <property type="entry name" value="PROTEIN CLARET SEGREGATIONAL"/>
    <property type="match status" value="1"/>
</dbReference>
<gene>
    <name evidence="11" type="ORF">BD311DRAFT_658876</name>
</gene>
<feature type="coiled-coil region" evidence="8">
    <location>
        <begin position="87"/>
        <end position="167"/>
    </location>
</feature>
<keyword evidence="4 6" id="KW-0067">ATP-binding</keyword>
<dbReference type="AlphaFoldDB" id="A0A4Q9MRP4"/>
<dbReference type="InterPro" id="IPR027640">
    <property type="entry name" value="Kinesin-like_fam"/>
</dbReference>
<dbReference type="GO" id="GO:0005874">
    <property type="term" value="C:microtubule"/>
    <property type="evidence" value="ECO:0007669"/>
    <property type="project" value="UniProtKB-KW"/>
</dbReference>
<dbReference type="GO" id="GO:0008017">
    <property type="term" value="F:microtubule binding"/>
    <property type="evidence" value="ECO:0007669"/>
    <property type="project" value="InterPro"/>
</dbReference>
<dbReference type="PROSITE" id="PS50067">
    <property type="entry name" value="KINESIN_MOTOR_2"/>
    <property type="match status" value="1"/>
</dbReference>
<dbReference type="EMBL" id="ML143405">
    <property type="protein sequence ID" value="TBU30540.1"/>
    <property type="molecule type" value="Genomic_DNA"/>
</dbReference>
<feature type="compositionally biased region" description="Low complexity" evidence="9">
    <location>
        <begin position="49"/>
        <end position="64"/>
    </location>
</feature>
<dbReference type="OrthoDB" id="3176171at2759"/>
<feature type="region of interest" description="Disordered" evidence="9">
    <location>
        <begin position="1"/>
        <end position="70"/>
    </location>
</feature>
<dbReference type="InterPro" id="IPR001752">
    <property type="entry name" value="Kinesin_motor_dom"/>
</dbReference>
<evidence type="ECO:0000256" key="9">
    <source>
        <dbReference type="SAM" id="MobiDB-lite"/>
    </source>
</evidence>
<feature type="domain" description="Kinesin motor" evidence="10">
    <location>
        <begin position="265"/>
        <end position="642"/>
    </location>
</feature>
<evidence type="ECO:0000313" key="11">
    <source>
        <dbReference type="EMBL" id="TBU30540.1"/>
    </source>
</evidence>
<dbReference type="GO" id="GO:0003777">
    <property type="term" value="F:microtubule motor activity"/>
    <property type="evidence" value="ECO:0007669"/>
    <property type="project" value="InterPro"/>
</dbReference>
<dbReference type="GO" id="GO:0005524">
    <property type="term" value="F:ATP binding"/>
    <property type="evidence" value="ECO:0007669"/>
    <property type="project" value="UniProtKB-UniRule"/>
</dbReference>
<protein>
    <recommendedName>
        <fullName evidence="7">Kinesin-like protein</fullName>
    </recommendedName>
</protein>
<dbReference type="PANTHER" id="PTHR47972">
    <property type="entry name" value="KINESIN-LIKE PROTEIN KLP-3"/>
    <property type="match status" value="1"/>
</dbReference>
<keyword evidence="3 6" id="KW-0547">Nucleotide-binding</keyword>
<comment type="similarity">
    <text evidence="1">Belongs to the TRAFAC class myosin-kinesin ATPase superfamily. Kinesin family. KIN-14 subfamily.</text>
</comment>
<feature type="compositionally biased region" description="Pro residues" evidence="9">
    <location>
        <begin position="39"/>
        <end position="48"/>
    </location>
</feature>
<organism evidence="11">
    <name type="scientific">Dichomitus squalens</name>
    <dbReference type="NCBI Taxonomy" id="114155"/>
    <lineage>
        <taxon>Eukaryota</taxon>
        <taxon>Fungi</taxon>
        <taxon>Dikarya</taxon>
        <taxon>Basidiomycota</taxon>
        <taxon>Agaricomycotina</taxon>
        <taxon>Agaricomycetes</taxon>
        <taxon>Polyporales</taxon>
        <taxon>Polyporaceae</taxon>
        <taxon>Dichomitus</taxon>
    </lineage>
</organism>
<dbReference type="Proteomes" id="UP000292957">
    <property type="component" value="Unassembled WGS sequence"/>
</dbReference>
<reference evidence="11" key="1">
    <citation type="submission" date="2019-01" db="EMBL/GenBank/DDBJ databases">
        <title>Draft genome sequences of three monokaryotic isolates of the white-rot basidiomycete fungus Dichomitus squalens.</title>
        <authorList>
            <consortium name="DOE Joint Genome Institute"/>
            <person name="Lopez S.C."/>
            <person name="Andreopoulos B."/>
            <person name="Pangilinan J."/>
            <person name="Lipzen A."/>
            <person name="Riley R."/>
            <person name="Ahrendt S."/>
            <person name="Ng V."/>
            <person name="Barry K."/>
            <person name="Daum C."/>
            <person name="Grigoriev I.V."/>
            <person name="Hilden K.S."/>
            <person name="Makela M.R."/>
            <person name="de Vries R.P."/>
        </authorList>
    </citation>
    <scope>NUCLEOTIDE SEQUENCE [LARGE SCALE GENOMIC DNA]</scope>
    <source>
        <strain evidence="11">OM18370.1</strain>
    </source>
</reference>
<evidence type="ECO:0000256" key="6">
    <source>
        <dbReference type="PROSITE-ProRule" id="PRU00283"/>
    </source>
</evidence>
<evidence type="ECO:0000256" key="5">
    <source>
        <dbReference type="ARBA" id="ARBA00023175"/>
    </source>
</evidence>
<name>A0A4Q9MRP4_9APHY</name>
<evidence type="ECO:0000256" key="7">
    <source>
        <dbReference type="RuleBase" id="RU000394"/>
    </source>
</evidence>
<feature type="coiled-coil region" evidence="8">
    <location>
        <begin position="224"/>
        <end position="258"/>
    </location>
</feature>
<dbReference type="InterPro" id="IPR019821">
    <property type="entry name" value="Kinesin_motor_CS"/>
</dbReference>
<keyword evidence="2 7" id="KW-0493">Microtubule</keyword>
<feature type="compositionally biased region" description="Low complexity" evidence="9">
    <location>
        <begin position="14"/>
        <end position="38"/>
    </location>
</feature>
<dbReference type="GO" id="GO:0007018">
    <property type="term" value="P:microtubule-based movement"/>
    <property type="evidence" value="ECO:0007669"/>
    <property type="project" value="InterPro"/>
</dbReference>
<evidence type="ECO:0000259" key="10">
    <source>
        <dbReference type="PROSITE" id="PS50067"/>
    </source>
</evidence>
<evidence type="ECO:0000256" key="2">
    <source>
        <dbReference type="ARBA" id="ARBA00022701"/>
    </source>
</evidence>
<evidence type="ECO:0000256" key="3">
    <source>
        <dbReference type="ARBA" id="ARBA00022741"/>
    </source>
</evidence>
<keyword evidence="8" id="KW-0175">Coiled coil</keyword>
<dbReference type="PRINTS" id="PR00380">
    <property type="entry name" value="KINESINHEAVY"/>
</dbReference>
<proteinExistence type="inferred from homology"/>
<feature type="binding site" evidence="6">
    <location>
        <begin position="391"/>
        <end position="398"/>
    </location>
    <ligand>
        <name>ATP</name>
        <dbReference type="ChEBI" id="CHEBI:30616"/>
    </ligand>
</feature>
<dbReference type="InterPro" id="IPR036961">
    <property type="entry name" value="Kinesin_motor_dom_sf"/>
</dbReference>
<evidence type="ECO:0000256" key="8">
    <source>
        <dbReference type="SAM" id="Coils"/>
    </source>
</evidence>
<dbReference type="PROSITE" id="PS00411">
    <property type="entry name" value="KINESIN_MOTOR_1"/>
    <property type="match status" value="1"/>
</dbReference>
<dbReference type="SUPFAM" id="SSF52540">
    <property type="entry name" value="P-loop containing nucleoside triphosphate hydrolases"/>
    <property type="match status" value="1"/>
</dbReference>